<dbReference type="PANTHER" id="PTHR36884">
    <property type="entry name" value="FIP1[III]-LIKE PROTEIN"/>
    <property type="match status" value="1"/>
</dbReference>
<accession>A0A4S8KBY0</accession>
<dbReference type="STRING" id="52838.A0A4S8KBY0"/>
<dbReference type="GO" id="GO:0006397">
    <property type="term" value="P:mRNA processing"/>
    <property type="evidence" value="ECO:0007669"/>
    <property type="project" value="InterPro"/>
</dbReference>
<feature type="compositionally biased region" description="Basic residues" evidence="1">
    <location>
        <begin position="1314"/>
        <end position="1323"/>
    </location>
</feature>
<feature type="compositionally biased region" description="Polar residues" evidence="1">
    <location>
        <begin position="1201"/>
        <end position="1211"/>
    </location>
</feature>
<evidence type="ECO:0000313" key="2">
    <source>
        <dbReference type="EMBL" id="THU72630.1"/>
    </source>
</evidence>
<evidence type="ECO:0008006" key="4">
    <source>
        <dbReference type="Google" id="ProtNLM"/>
    </source>
</evidence>
<feature type="compositionally biased region" description="Basic and acidic residues" evidence="1">
    <location>
        <begin position="1055"/>
        <end position="1075"/>
    </location>
</feature>
<dbReference type="InterPro" id="IPR044976">
    <property type="entry name" value="FIPS5/FIPS3-like"/>
</dbReference>
<reference evidence="2 3" key="1">
    <citation type="journal article" date="2019" name="Nat. Plants">
        <title>Genome sequencing of Musa balbisiana reveals subgenome evolution and function divergence in polyploid bananas.</title>
        <authorList>
            <person name="Yao X."/>
        </authorList>
    </citation>
    <scope>NUCLEOTIDE SEQUENCE [LARGE SCALE GENOMIC DNA]</scope>
    <source>
        <strain evidence="3">cv. DH-PKW</strain>
        <tissue evidence="2">Leaves</tissue>
    </source>
</reference>
<name>A0A4S8KBY0_MUSBA</name>
<feature type="compositionally biased region" description="Basic and acidic residues" evidence="1">
    <location>
        <begin position="637"/>
        <end position="655"/>
    </location>
</feature>
<feature type="compositionally biased region" description="Pro residues" evidence="1">
    <location>
        <begin position="24"/>
        <end position="34"/>
    </location>
</feature>
<feature type="region of interest" description="Disordered" evidence="1">
    <location>
        <begin position="887"/>
        <end position="1219"/>
    </location>
</feature>
<dbReference type="Proteomes" id="UP000317650">
    <property type="component" value="Chromosome 4"/>
</dbReference>
<feature type="compositionally biased region" description="Polar residues" evidence="1">
    <location>
        <begin position="711"/>
        <end position="725"/>
    </location>
</feature>
<feature type="compositionally biased region" description="Basic and acidic residues" evidence="1">
    <location>
        <begin position="727"/>
        <end position="807"/>
    </location>
</feature>
<feature type="compositionally biased region" description="Basic and acidic residues" evidence="1">
    <location>
        <begin position="847"/>
        <end position="866"/>
    </location>
</feature>
<feature type="compositionally biased region" description="Polar residues" evidence="1">
    <location>
        <begin position="1134"/>
        <end position="1146"/>
    </location>
</feature>
<proteinExistence type="predicted"/>
<feature type="compositionally biased region" description="Basic and acidic residues" evidence="1">
    <location>
        <begin position="1185"/>
        <end position="1199"/>
    </location>
</feature>
<evidence type="ECO:0000256" key="1">
    <source>
        <dbReference type="SAM" id="MobiDB-lite"/>
    </source>
</evidence>
<feature type="compositionally biased region" description="Basic and acidic residues" evidence="1">
    <location>
        <begin position="814"/>
        <end position="840"/>
    </location>
</feature>
<evidence type="ECO:0000313" key="3">
    <source>
        <dbReference type="Proteomes" id="UP000317650"/>
    </source>
</evidence>
<dbReference type="PANTHER" id="PTHR36884:SF1">
    <property type="entry name" value="FIP1[V]-LIKE PROTEIN"/>
    <property type="match status" value="1"/>
</dbReference>
<gene>
    <name evidence="2" type="ORF">C4D60_Mb04t14230</name>
</gene>
<feature type="region of interest" description="Disordered" evidence="1">
    <location>
        <begin position="15"/>
        <end position="220"/>
    </location>
</feature>
<protein>
    <recommendedName>
        <fullName evidence="4">FIP1[V]-like protein</fullName>
    </recommendedName>
</protein>
<feature type="compositionally biased region" description="Acidic residues" evidence="1">
    <location>
        <begin position="38"/>
        <end position="49"/>
    </location>
</feature>
<feature type="compositionally biased region" description="Basic and acidic residues" evidence="1">
    <location>
        <begin position="887"/>
        <end position="1048"/>
    </location>
</feature>
<feature type="region of interest" description="Disordered" evidence="1">
    <location>
        <begin position="575"/>
        <end position="866"/>
    </location>
</feature>
<dbReference type="GO" id="GO:0003723">
    <property type="term" value="F:RNA binding"/>
    <property type="evidence" value="ECO:0007669"/>
    <property type="project" value="TreeGrafter"/>
</dbReference>
<dbReference type="EMBL" id="PYDT01000001">
    <property type="protein sequence ID" value="THU72630.1"/>
    <property type="molecule type" value="Genomic_DNA"/>
</dbReference>
<dbReference type="GO" id="GO:0016607">
    <property type="term" value="C:nuclear speck"/>
    <property type="evidence" value="ECO:0007669"/>
    <property type="project" value="TreeGrafter"/>
</dbReference>
<keyword evidence="3" id="KW-1185">Reference proteome</keyword>
<comment type="caution">
    <text evidence="2">The sequence shown here is derived from an EMBL/GenBank/DDBJ whole genome shotgun (WGS) entry which is preliminary data.</text>
</comment>
<sequence>MEDDDEFGELYTDVFRPIAASSPAPSPGPRPDPVVPAADDDIEGGDGDEILFGASRSSPAAELPSVPHQALSPPAAAAATAAEDYGQRDWMLGHAPPVVEAPENWDDEDDGAVSRPTEVVAPYVPDKCEPRVLEDDEEEARVSEIPNGDGKIGDPERLRAPNGDGYPLFGGGVVENLGDPDEAPVIPGLSAEPALSGPLVGMNIEERKPSQSEDWDSDSEDDLQIVLNDSDHGPLGVDRNDRIGIDDDDREEDLVIVTDEDQHRHLPATDEQNWGEEAMQSTGDGERKETVDVAKIASATGSALEARIGYNTHGSHPQHHSMYKYIRPGAAPLPGGPAAGTACPQGAARPPLISGPVSGGGRGDWRPAGGRGIANGPKGYTGFGFPAWANSSSRAFGSGLDFTLPAHKCSRGVAGNEIHHRSYHVMCEVTSGRIIASSWQDQLRLESTMQSKIHVYESGRSEQEYDPDLPPELATAAGHHNISANNGHKKADDGEVDFSNQRRGSSVMRAPLPTGRAIQVEGGYGERLPSIDTRPPRIRDADAVIENLQLNTIKIQEQGVLYLLLKHWGYTKAAGDGGLSRKRGSSHRRSSDAREQSIDGIPSPSVHSNRLGDEEETQDDSAGVDRSSGKSSSVADDTVKELSVDEQCCGHDEKLTPVSIENEGEDMVSDVHIPNETSGNDKLVQTGKKQKLSSLVEQPAGHDSGHEDELQTSNSDNSRQKSGSSKDYPKQTENGDKVIQEEHSSQVDHLKRPHKEECYLRPKDDYGLDARQVTKKDYIVSKGKDDTSDSYKHPLRSRSYERKKESESSISSWQRREDNVHSRRVKDEDKRWENSDEMVSKHRSKLRVTDRNQKEDHSKKRVEDREWRGHNRDDILWQRSRDDLVSRHESIDEPLIKKKRDEEYLRGKVDKLSTLHGYRDEENSGRKKRARDDGIDHRRREVDTRMRDKADDHLSSNHKDDNWRYREREDRQRLKPHESAPMHREREEGRGSVRSGRAMEDKASGGSARNRDESKTIVHDSRVHQDKERRQHNDHSRRDHGREDDVQNKGRRHLPVREKHSNTDRRNSRHERLNTYKDCPPSADGKQMYRERHKENTRKSKDSEAHEQHSQGLGKRKHEDHQTTQSDKVYIRSLNEQESNNISSTDLSKDPHQIYEEPEAPQQRKQEEADPASDEENQGSRKGRSKLERWTSHKERDYDATGNTHTLSASSGVKKIEGDNVDVVQADEGAKTEFNNAGELDGKDVDGGQIVDKMVDEPDHHLDTMAKLKRRSERFKLPMPIVKETTLSKKLENEVQSSNNEAALDSEVKPERPARKRRWTGSS</sequence>
<feature type="region of interest" description="Disordered" evidence="1">
    <location>
        <begin position="227"/>
        <end position="246"/>
    </location>
</feature>
<feature type="compositionally biased region" description="Basic and acidic residues" evidence="1">
    <location>
        <begin position="1087"/>
        <end position="1109"/>
    </location>
</feature>
<feature type="region of interest" description="Disordered" evidence="1">
    <location>
        <begin position="1288"/>
        <end position="1323"/>
    </location>
</feature>
<organism evidence="2 3">
    <name type="scientific">Musa balbisiana</name>
    <name type="common">Banana</name>
    <dbReference type="NCBI Taxonomy" id="52838"/>
    <lineage>
        <taxon>Eukaryota</taxon>
        <taxon>Viridiplantae</taxon>
        <taxon>Streptophyta</taxon>
        <taxon>Embryophyta</taxon>
        <taxon>Tracheophyta</taxon>
        <taxon>Spermatophyta</taxon>
        <taxon>Magnoliopsida</taxon>
        <taxon>Liliopsida</taxon>
        <taxon>Zingiberales</taxon>
        <taxon>Musaceae</taxon>
        <taxon>Musa</taxon>
    </lineage>
</organism>
<feature type="region of interest" description="Disordered" evidence="1">
    <location>
        <begin position="267"/>
        <end position="289"/>
    </location>
</feature>